<keyword evidence="9" id="KW-1185">Reference proteome</keyword>
<dbReference type="OMA" id="PAKENHR"/>
<dbReference type="Gene3D" id="6.10.330.20">
    <property type="match status" value="1"/>
</dbReference>
<reference evidence="8" key="3">
    <citation type="submission" date="2025-09" db="UniProtKB">
        <authorList>
            <consortium name="Ensembl"/>
        </authorList>
    </citation>
    <scope>IDENTIFICATION</scope>
</reference>
<dbReference type="Proteomes" id="UP000472272">
    <property type="component" value="Chromosome 17"/>
</dbReference>
<organism evidence="8 9">
    <name type="scientific">Podarcis muralis</name>
    <name type="common">Wall lizard</name>
    <name type="synonym">Lacerta muralis</name>
    <dbReference type="NCBI Taxonomy" id="64176"/>
    <lineage>
        <taxon>Eukaryota</taxon>
        <taxon>Metazoa</taxon>
        <taxon>Chordata</taxon>
        <taxon>Craniata</taxon>
        <taxon>Vertebrata</taxon>
        <taxon>Euteleostomi</taxon>
        <taxon>Lepidosauria</taxon>
        <taxon>Squamata</taxon>
        <taxon>Bifurcata</taxon>
        <taxon>Unidentata</taxon>
        <taxon>Episquamata</taxon>
        <taxon>Laterata</taxon>
        <taxon>Lacertibaenia</taxon>
        <taxon>Lacertidae</taxon>
        <taxon>Podarcis</taxon>
    </lineage>
</organism>
<evidence type="ECO:0000313" key="9">
    <source>
        <dbReference type="Proteomes" id="UP000472272"/>
    </source>
</evidence>
<evidence type="ECO:0000256" key="7">
    <source>
        <dbReference type="SAM" id="MobiDB-lite"/>
    </source>
</evidence>
<reference evidence="8" key="2">
    <citation type="submission" date="2025-08" db="UniProtKB">
        <authorList>
            <consortium name="Ensembl"/>
        </authorList>
    </citation>
    <scope>IDENTIFICATION</scope>
</reference>
<evidence type="ECO:0000256" key="4">
    <source>
        <dbReference type="ARBA" id="ARBA00023128"/>
    </source>
</evidence>
<reference evidence="8 9" key="1">
    <citation type="journal article" date="2019" name="Proc. Natl. Acad. Sci. U.S.A.">
        <title>Regulatory changes in pterin and carotenoid genes underlie balanced color polymorphisms in the wall lizard.</title>
        <authorList>
            <person name="Andrade P."/>
            <person name="Pinho C."/>
            <person name="Perez I de Lanuza G."/>
            <person name="Afonso S."/>
            <person name="Brejcha J."/>
            <person name="Rubin C.J."/>
            <person name="Wallerman O."/>
            <person name="Pereira P."/>
            <person name="Sabatino S.J."/>
            <person name="Bellati A."/>
            <person name="Pellitteri-Rosa D."/>
            <person name="Bosakova Z."/>
            <person name="Bunikis I."/>
            <person name="Carretero M.A."/>
            <person name="Feiner N."/>
            <person name="Marsik P."/>
            <person name="Pauperio F."/>
            <person name="Salvi D."/>
            <person name="Soler L."/>
            <person name="While G.M."/>
            <person name="Uller T."/>
            <person name="Font E."/>
            <person name="Andersson L."/>
            <person name="Carneiro M."/>
        </authorList>
    </citation>
    <scope>NUCLEOTIDE SEQUENCE</scope>
</reference>
<evidence type="ECO:0000256" key="5">
    <source>
        <dbReference type="ARBA" id="ARBA00023274"/>
    </source>
</evidence>
<feature type="compositionally biased region" description="Basic residues" evidence="7">
    <location>
        <begin position="315"/>
        <end position="329"/>
    </location>
</feature>
<comment type="subcellular location">
    <subcellularLocation>
        <location evidence="1">Mitochondrion</location>
    </subcellularLocation>
</comment>
<evidence type="ECO:0000313" key="8">
    <source>
        <dbReference type="Ensembl" id="ENSPMRP00000034409.1"/>
    </source>
</evidence>
<dbReference type="InterPro" id="IPR038340">
    <property type="entry name" value="MRP-L47_sf"/>
</dbReference>
<protein>
    <recommendedName>
        <fullName evidence="6">Large ribosomal subunit protein uL29m</fullName>
    </recommendedName>
</protein>
<dbReference type="GeneTree" id="ENSGT00390000002837"/>
<evidence type="ECO:0000256" key="3">
    <source>
        <dbReference type="ARBA" id="ARBA00022980"/>
    </source>
</evidence>
<evidence type="ECO:0000256" key="6">
    <source>
        <dbReference type="ARBA" id="ARBA00035289"/>
    </source>
</evidence>
<dbReference type="Ensembl" id="ENSPMRT00000036506.1">
    <property type="protein sequence ID" value="ENSPMRP00000034409.1"/>
    <property type="gene ID" value="ENSPMRG00000022344.1"/>
</dbReference>
<name>A0A670KFK3_PODMU</name>
<dbReference type="PANTHER" id="PTHR21183:SF18">
    <property type="entry name" value="LARGE RIBOSOMAL SUBUNIT PROTEIN UL29M"/>
    <property type="match status" value="1"/>
</dbReference>
<keyword evidence="5" id="KW-0687">Ribonucleoprotein</keyword>
<accession>A0A670KFK3</accession>
<keyword evidence="4" id="KW-0496">Mitochondrion</keyword>
<sequence>MIAFNHLALCPESLNCKRHSSVDPSPLWNWGLPFFSWKLDKLPLIASVKTNVAQIQNGPVRGRNTTLEDQKRRADFLSRHGSKNGADGETGDVMAVAALCRPFSKLLRLAAATWGGSSASSPPRFILNNLHKNATKVEAVSPCMLLHTSLPQNGLEEFFDDPKNWGKTEVKSGDSWTVEQLRGKSSEDLHKLWYVLLKERNMLLTLEQEAKRQRLPMPSPERLDKVKDSMDRMDLVIQEREDALRLLQTGQEKERPGEWRHDFLGRVFWYTFREWPIPWYLNAKHNRKRFYYLPNVNRVNRLRLEQYLRNESRKRNMQKQKEKRLKKQFPHLAAQPESQREVGSV</sequence>
<dbReference type="GO" id="GO:0003735">
    <property type="term" value="F:structural constituent of ribosome"/>
    <property type="evidence" value="ECO:0007669"/>
    <property type="project" value="InterPro"/>
</dbReference>
<dbReference type="AlphaFoldDB" id="A0A670KFK3"/>
<comment type="similarity">
    <text evidence="2">Belongs to the universal ribosomal protein uL29 family.</text>
</comment>
<dbReference type="GO" id="GO:0005762">
    <property type="term" value="C:mitochondrial large ribosomal subunit"/>
    <property type="evidence" value="ECO:0007669"/>
    <property type="project" value="TreeGrafter"/>
</dbReference>
<dbReference type="PANTHER" id="PTHR21183">
    <property type="entry name" value="RIBOSOMAL PROTEIN L47, MITOCHONDRIAL-RELATED"/>
    <property type="match status" value="1"/>
</dbReference>
<keyword evidence="3" id="KW-0689">Ribosomal protein</keyword>
<dbReference type="GO" id="GO:0032543">
    <property type="term" value="P:mitochondrial translation"/>
    <property type="evidence" value="ECO:0007669"/>
    <property type="project" value="TreeGrafter"/>
</dbReference>
<feature type="region of interest" description="Disordered" evidence="7">
    <location>
        <begin position="312"/>
        <end position="345"/>
    </location>
</feature>
<dbReference type="Pfam" id="PF06984">
    <property type="entry name" value="MRP-L47"/>
    <property type="match status" value="1"/>
</dbReference>
<dbReference type="InterPro" id="IPR010729">
    <property type="entry name" value="Ribosomal_uL29_mit"/>
</dbReference>
<proteinExistence type="inferred from homology"/>
<evidence type="ECO:0000256" key="2">
    <source>
        <dbReference type="ARBA" id="ARBA00009254"/>
    </source>
</evidence>
<evidence type="ECO:0000256" key="1">
    <source>
        <dbReference type="ARBA" id="ARBA00004173"/>
    </source>
</evidence>